<dbReference type="EMBL" id="JXTI01000084">
    <property type="protein sequence ID" value="KWX13099.1"/>
    <property type="molecule type" value="Genomic_DNA"/>
</dbReference>
<evidence type="ECO:0000313" key="2">
    <source>
        <dbReference type="Proteomes" id="UP000070089"/>
    </source>
</evidence>
<sequence>MNVPQTIGSDQSTAERKLGITTIKTSIGELYTQQHMDSALVTISETGKISHVIRVTSVGSQAETTILFGDRCETNFRLLAREFWRKLGCEVILCLGVRKRPYPELKRILNL</sequence>
<proteinExistence type="predicted"/>
<gene>
    <name evidence="1" type="ORF">QR46_2924</name>
</gene>
<evidence type="ECO:0008006" key="3">
    <source>
        <dbReference type="Google" id="ProtNLM"/>
    </source>
</evidence>
<reference evidence="1 2" key="1">
    <citation type="journal article" date="2015" name="Mol. Biochem. Parasitol.">
        <title>Identification of polymorphic genes for use in assemblage B genotyping assays through comparative genomics of multiple assemblage B Giardia duodenalis isolates.</title>
        <authorList>
            <person name="Wielinga C."/>
            <person name="Thompson R.C."/>
            <person name="Monis P."/>
            <person name="Ryan U."/>
        </authorList>
    </citation>
    <scope>NUCLEOTIDE SEQUENCE [LARGE SCALE GENOMIC DNA]</scope>
    <source>
        <strain evidence="1 2">BAH15c1</strain>
    </source>
</reference>
<dbReference type="AlphaFoldDB" id="A0A132NSM5"/>
<dbReference type="Proteomes" id="UP000070089">
    <property type="component" value="Unassembled WGS sequence"/>
</dbReference>
<dbReference type="OrthoDB" id="10289253at2759"/>
<comment type="caution">
    <text evidence="1">The sequence shown here is derived from an EMBL/GenBank/DDBJ whole genome shotgun (WGS) entry which is preliminary data.</text>
</comment>
<protein>
    <recommendedName>
        <fullName evidence="3">Proteasome assembly chaperone 3</fullName>
    </recommendedName>
</protein>
<name>A0A132NSM5_GIAIN</name>
<accession>A0A132NSM5</accession>
<dbReference type="VEuPathDB" id="GiardiaDB:QR46_2924"/>
<organism evidence="1 2">
    <name type="scientific">Giardia duodenalis assemblage B</name>
    <dbReference type="NCBI Taxonomy" id="1394984"/>
    <lineage>
        <taxon>Eukaryota</taxon>
        <taxon>Metamonada</taxon>
        <taxon>Diplomonadida</taxon>
        <taxon>Hexamitidae</taxon>
        <taxon>Giardiinae</taxon>
        <taxon>Giardia</taxon>
    </lineage>
</organism>
<evidence type="ECO:0000313" key="1">
    <source>
        <dbReference type="EMBL" id="KWX13099.1"/>
    </source>
</evidence>